<sequence>MTNHDTSDESIVANVKTITGNVITDADATNGQDQVTSQTKVTAVNGQTVAADGTTTIVGEHGTLIIKADGSYEYTPNSDVTVIGKTDTFNYTITDASTGKSDTAKLIVQIGTNSDLDLTWDPNNPEADATSVVATNDEDTVGIGATNTETTTAGPSINESWLIGLGGSQTVTSQTITIAQGNLGAVEIGLSTSSLLGLGGAASVQFQKLVNNTWTTVDTISASSLADLIGLFPNGTGKVYDDLEAGQYRYILNYNRGLGVAGNVSVSSEVTSTDLDSYTITSRETAQGNVLTDDTGAGVDKVASQYTDIAISHDGLTYTTVTSTGISILGTHGTLVIKSDGSYTYTPNSTLTDGGEDQFTYKLIAPNGDESTATLTFNAGFVYNTSAGADIITSSAGNDTYTTHGGADTVIFKLLNSTDATGGNGHDTWTEFSKADGDKIDITELLSGQSVNSSTINDYIKVTSNGTDTLITIDRDGSSGTTYESTELLTLKNTDTTLEELLQNNQLLF</sequence>
<keyword evidence="2" id="KW-1185">Reference proteome</keyword>
<dbReference type="EMBL" id="JAUTBK010000002">
    <property type="protein sequence ID" value="MDQ1209983.1"/>
    <property type="molecule type" value="Genomic_DNA"/>
</dbReference>
<dbReference type="RefSeq" id="WP_307004508.1">
    <property type="nucleotide sequence ID" value="NZ_JAUTBK010000002.1"/>
</dbReference>
<accession>A0ABU0V0E5</accession>
<dbReference type="Pfam" id="PF17963">
    <property type="entry name" value="Big_9"/>
    <property type="match status" value="2"/>
</dbReference>
<gene>
    <name evidence="1" type="ORF">QE380_002906</name>
</gene>
<proteinExistence type="predicted"/>
<dbReference type="NCBIfam" id="NF045619">
    <property type="entry name" value="adhes_GNV_Cterm"/>
    <property type="match status" value="1"/>
</dbReference>
<organism evidence="1 2">
    <name type="scientific">Acinetobacter baylyi</name>
    <dbReference type="NCBI Taxonomy" id="202950"/>
    <lineage>
        <taxon>Bacteria</taxon>
        <taxon>Pseudomonadati</taxon>
        <taxon>Pseudomonadota</taxon>
        <taxon>Gammaproteobacteria</taxon>
        <taxon>Moraxellales</taxon>
        <taxon>Moraxellaceae</taxon>
        <taxon>Acinetobacter</taxon>
    </lineage>
</organism>
<comment type="caution">
    <text evidence="1">The sequence shown here is derived from an EMBL/GenBank/DDBJ whole genome shotgun (WGS) entry which is preliminary data.</text>
</comment>
<dbReference type="NCBIfam" id="TIGR03661">
    <property type="entry name" value="T1SS_VCA0849"/>
    <property type="match status" value="1"/>
</dbReference>
<reference evidence="1 2" key="1">
    <citation type="submission" date="2023-07" db="EMBL/GenBank/DDBJ databases">
        <title>Functional and genomic diversity of the sorghum phyllosphere microbiome.</title>
        <authorList>
            <person name="Shade A."/>
        </authorList>
    </citation>
    <scope>NUCLEOTIDE SEQUENCE [LARGE SCALE GENOMIC DNA]</scope>
    <source>
        <strain evidence="1 2">SORGH_AS_0887</strain>
    </source>
</reference>
<evidence type="ECO:0000313" key="1">
    <source>
        <dbReference type="EMBL" id="MDQ1209983.1"/>
    </source>
</evidence>
<name>A0ABU0V0E5_ACIBI</name>
<dbReference type="Proteomes" id="UP001233360">
    <property type="component" value="Unassembled WGS sequence"/>
</dbReference>
<dbReference type="InterPro" id="IPR055014">
    <property type="entry name" value="BapA_Bap-like_C"/>
</dbReference>
<protein>
    <submittedName>
        <fullName evidence="1">VCBS repeat-containing protein</fullName>
    </submittedName>
</protein>
<evidence type="ECO:0000313" key="2">
    <source>
        <dbReference type="Proteomes" id="UP001233360"/>
    </source>
</evidence>
<dbReference type="InterPro" id="IPR019960">
    <property type="entry name" value="T1SS_VCA0849"/>
</dbReference>